<dbReference type="EMBL" id="JADQBC010000005">
    <property type="protein sequence ID" value="MBR8826529.1"/>
    <property type="molecule type" value="Genomic_DNA"/>
</dbReference>
<proteinExistence type="predicted"/>
<dbReference type="InterPro" id="IPR002934">
    <property type="entry name" value="Polymerase_NTP_transf_dom"/>
</dbReference>
<dbReference type="Gene3D" id="3.30.460.10">
    <property type="entry name" value="Beta Polymerase, domain 2"/>
    <property type="match status" value="1"/>
</dbReference>
<protein>
    <submittedName>
        <fullName evidence="2">Nucleotidyltransferase domain-containing protein</fullName>
    </submittedName>
</protein>
<evidence type="ECO:0000259" key="1">
    <source>
        <dbReference type="Pfam" id="PF01909"/>
    </source>
</evidence>
<dbReference type="SUPFAM" id="SSF81301">
    <property type="entry name" value="Nucleotidyltransferase"/>
    <property type="match status" value="1"/>
</dbReference>
<comment type="caution">
    <text evidence="2">The sequence shown here is derived from an EMBL/GenBank/DDBJ whole genome shotgun (WGS) entry which is preliminary data.</text>
</comment>
<reference evidence="2" key="1">
    <citation type="submission" date="2021-02" db="EMBL/GenBank/DDBJ databases">
        <title>Metagenome analyses of Stigonema ocellatum DSM 106950, Chlorogloea purpurea SAG 13.99 and Gomphosphaeria aponina DSM 107014.</title>
        <authorList>
            <person name="Marter P."/>
            <person name="Huang S."/>
        </authorList>
    </citation>
    <scope>NUCLEOTIDE SEQUENCE</scope>
    <source>
        <strain evidence="2">JP213</strain>
    </source>
</reference>
<evidence type="ECO:0000313" key="2">
    <source>
        <dbReference type="EMBL" id="MBR8826529.1"/>
    </source>
</evidence>
<dbReference type="AlphaFoldDB" id="A0A941JKY8"/>
<feature type="domain" description="Polymerase nucleotidyl transferase" evidence="1">
    <location>
        <begin position="22"/>
        <end position="86"/>
    </location>
</feature>
<dbReference type="InterPro" id="IPR052548">
    <property type="entry name" value="Type_VII_TA_antitoxin"/>
</dbReference>
<organism evidence="2 3">
    <name type="scientific">Gomphosphaeria aponina SAG 52.96 = DSM 107014</name>
    <dbReference type="NCBI Taxonomy" id="1521640"/>
    <lineage>
        <taxon>Bacteria</taxon>
        <taxon>Bacillati</taxon>
        <taxon>Cyanobacteriota</taxon>
        <taxon>Cyanophyceae</taxon>
        <taxon>Oscillatoriophycideae</taxon>
        <taxon>Chroococcales</taxon>
        <taxon>Gomphosphaeriaceae</taxon>
        <taxon>Gomphosphaeria</taxon>
    </lineage>
</organism>
<dbReference type="Pfam" id="PF01909">
    <property type="entry name" value="NTP_transf_2"/>
    <property type="match status" value="1"/>
</dbReference>
<evidence type="ECO:0000313" key="3">
    <source>
        <dbReference type="Proteomes" id="UP000767446"/>
    </source>
</evidence>
<dbReference type="Proteomes" id="UP000767446">
    <property type="component" value="Unassembled WGS sequence"/>
</dbReference>
<accession>A0A941JKY8</accession>
<gene>
    <name evidence="2" type="ORF">DSM107014_01255</name>
</gene>
<name>A0A941JKY8_9CHRO</name>
<sequence>MQKISLIKDQSLPTSVKVQKILEQFKKNLQDLYGEQLENIILFGSQARGEAKADSDIDVLIVLREMTNYSQEIEKTSFNVAKICLENDVVISRSFATIEQLQKSYSPFFLNIKREGIIL</sequence>
<dbReference type="PANTHER" id="PTHR33933">
    <property type="entry name" value="NUCLEOTIDYLTRANSFERASE"/>
    <property type="match status" value="1"/>
</dbReference>
<dbReference type="InterPro" id="IPR043519">
    <property type="entry name" value="NT_sf"/>
</dbReference>
<dbReference type="PANTHER" id="PTHR33933:SF1">
    <property type="entry name" value="PROTEIN ADENYLYLTRANSFERASE MNTA-RELATED"/>
    <property type="match status" value="1"/>
</dbReference>
<dbReference type="GO" id="GO:0016779">
    <property type="term" value="F:nucleotidyltransferase activity"/>
    <property type="evidence" value="ECO:0007669"/>
    <property type="project" value="InterPro"/>
</dbReference>
<dbReference type="CDD" id="cd05403">
    <property type="entry name" value="NT_KNTase_like"/>
    <property type="match status" value="1"/>
</dbReference>